<gene>
    <name evidence="1" type="ORF">CLV51_10232</name>
</gene>
<name>A0A2P8HLV5_CHINA</name>
<keyword evidence="2" id="KW-1185">Reference proteome</keyword>
<dbReference type="Proteomes" id="UP000240971">
    <property type="component" value="Unassembled WGS sequence"/>
</dbReference>
<evidence type="ECO:0000313" key="2">
    <source>
        <dbReference type="Proteomes" id="UP000240971"/>
    </source>
</evidence>
<protein>
    <submittedName>
        <fullName evidence="1">Uncharacterized protein</fullName>
    </submittedName>
</protein>
<accession>A0A2P8HLV5</accession>
<dbReference type="EMBL" id="PYAW01000002">
    <property type="protein sequence ID" value="PSL47187.1"/>
    <property type="molecule type" value="Genomic_DNA"/>
</dbReference>
<organism evidence="1 2">
    <name type="scientific">Chitinophaga niastensis</name>
    <dbReference type="NCBI Taxonomy" id="536980"/>
    <lineage>
        <taxon>Bacteria</taxon>
        <taxon>Pseudomonadati</taxon>
        <taxon>Bacteroidota</taxon>
        <taxon>Chitinophagia</taxon>
        <taxon>Chitinophagales</taxon>
        <taxon>Chitinophagaceae</taxon>
        <taxon>Chitinophaga</taxon>
    </lineage>
</organism>
<dbReference type="AlphaFoldDB" id="A0A2P8HLV5"/>
<comment type="caution">
    <text evidence="1">The sequence shown here is derived from an EMBL/GenBank/DDBJ whole genome shotgun (WGS) entry which is preliminary data.</text>
</comment>
<sequence length="40" mass="4600">MSIASFFILILDGKWGQRFNGRGEIGQINLLRYKNFSIPV</sequence>
<reference evidence="1 2" key="1">
    <citation type="submission" date="2018-03" db="EMBL/GenBank/DDBJ databases">
        <title>Genomic Encyclopedia of Archaeal and Bacterial Type Strains, Phase II (KMG-II): from individual species to whole genera.</title>
        <authorList>
            <person name="Goeker M."/>
        </authorList>
    </citation>
    <scope>NUCLEOTIDE SEQUENCE [LARGE SCALE GENOMIC DNA]</scope>
    <source>
        <strain evidence="1 2">DSM 24859</strain>
    </source>
</reference>
<evidence type="ECO:0000313" key="1">
    <source>
        <dbReference type="EMBL" id="PSL47187.1"/>
    </source>
</evidence>
<proteinExistence type="predicted"/>